<dbReference type="CDD" id="cd00782">
    <property type="entry name" value="MutL_Trans"/>
    <property type="match status" value="1"/>
</dbReference>
<dbReference type="SUPFAM" id="SSF54211">
    <property type="entry name" value="Ribosomal protein S5 domain 2-like"/>
    <property type="match status" value="1"/>
</dbReference>
<dbReference type="CDD" id="cd16926">
    <property type="entry name" value="HATPase_MutL-MLH-PMS-like"/>
    <property type="match status" value="1"/>
</dbReference>
<dbReference type="Pfam" id="PF01119">
    <property type="entry name" value="DNA_mis_repair"/>
    <property type="match status" value="1"/>
</dbReference>
<dbReference type="Proteomes" id="UP000005819">
    <property type="component" value="Unassembled WGS sequence"/>
</dbReference>
<dbReference type="HOGENOM" id="CLU_004131_4_0_10"/>
<dbReference type="HAMAP" id="MF_00149">
    <property type="entry name" value="DNA_mis_repair"/>
    <property type="match status" value="1"/>
</dbReference>
<keyword evidence="9" id="KW-1185">Reference proteome</keyword>
<dbReference type="InterPro" id="IPR020568">
    <property type="entry name" value="Ribosomal_Su5_D2-typ_SF"/>
</dbReference>
<dbReference type="InterPro" id="IPR020667">
    <property type="entry name" value="DNA_mismatch_repair_MutL"/>
</dbReference>
<comment type="function">
    <text evidence="5">This protein is involved in the repair of mismatches in DNA. It is required for dam-dependent methyl-directed DNA mismatch repair. May act as a 'molecular matchmaker', a protein that promotes the formation of a stable complex between two or more DNA-binding proteins in an ATP-dependent manner without itself being part of a final effector complex.</text>
</comment>
<dbReference type="InterPro" id="IPR042121">
    <property type="entry name" value="MutL_C_regsub"/>
</dbReference>
<feature type="domain" description="DNA mismatch repair protein S5" evidence="7">
    <location>
        <begin position="209"/>
        <end position="328"/>
    </location>
</feature>
<evidence type="ECO:0000256" key="4">
    <source>
        <dbReference type="ARBA" id="ARBA00023204"/>
    </source>
</evidence>
<comment type="caution">
    <text evidence="8">The sequence shown here is derived from an EMBL/GenBank/DDBJ whole genome shotgun (WGS) entry which is preliminary data.</text>
</comment>
<dbReference type="Gene3D" id="3.30.565.10">
    <property type="entry name" value="Histidine kinase-like ATPase, C-terminal domain"/>
    <property type="match status" value="1"/>
</dbReference>
<dbReference type="GO" id="GO:0006298">
    <property type="term" value="P:mismatch repair"/>
    <property type="evidence" value="ECO:0007669"/>
    <property type="project" value="UniProtKB-UniRule"/>
</dbReference>
<reference evidence="8" key="2">
    <citation type="submission" date="2013-09" db="EMBL/GenBank/DDBJ databases">
        <title>Draft genome sequence of Alistipes putredinis (DSM 17216).</title>
        <authorList>
            <person name="Sudarsanam P."/>
            <person name="Ley R."/>
            <person name="Guruge J."/>
            <person name="Turnbaugh P.J."/>
            <person name="Mahowald M."/>
            <person name="Liep D."/>
            <person name="Gordon J."/>
        </authorList>
    </citation>
    <scope>NUCLEOTIDE SEQUENCE</scope>
    <source>
        <strain evidence="8">DSM 17216</strain>
    </source>
</reference>
<accession>B0MVK1</accession>
<dbReference type="RefSeq" id="WP_004329971.1">
    <property type="nucleotide sequence ID" value="NZ_DS499580.1"/>
</dbReference>
<dbReference type="InterPro" id="IPR038973">
    <property type="entry name" value="MutL/Mlh/Pms-like"/>
</dbReference>
<dbReference type="eggNOG" id="COG0323">
    <property type="taxonomic scope" value="Bacteria"/>
</dbReference>
<dbReference type="InterPro" id="IPR042120">
    <property type="entry name" value="MutL_C_dimsub"/>
</dbReference>
<dbReference type="GeneID" id="73804055"/>
<evidence type="ECO:0000259" key="7">
    <source>
        <dbReference type="SMART" id="SM01340"/>
    </source>
</evidence>
<evidence type="ECO:0000313" key="8">
    <source>
        <dbReference type="EMBL" id="EDS04095.1"/>
    </source>
</evidence>
<dbReference type="SUPFAM" id="SSF55874">
    <property type="entry name" value="ATPase domain of HSP90 chaperone/DNA topoisomerase II/histidine kinase"/>
    <property type="match status" value="1"/>
</dbReference>
<evidence type="ECO:0000259" key="6">
    <source>
        <dbReference type="SMART" id="SM00853"/>
    </source>
</evidence>
<comment type="similarity">
    <text evidence="1 5">Belongs to the DNA mismatch repair MutL/HexB family.</text>
</comment>
<dbReference type="GO" id="GO:0140664">
    <property type="term" value="F:ATP-dependent DNA damage sensor activity"/>
    <property type="evidence" value="ECO:0007669"/>
    <property type="project" value="InterPro"/>
</dbReference>
<protein>
    <recommendedName>
        <fullName evidence="2 5">DNA mismatch repair protein MutL</fullName>
    </recommendedName>
</protein>
<proteinExistence type="inferred from homology"/>
<dbReference type="InterPro" id="IPR013507">
    <property type="entry name" value="DNA_mismatch_S5_2-like"/>
</dbReference>
<dbReference type="AlphaFoldDB" id="B0MVK1"/>
<dbReference type="InterPro" id="IPR002099">
    <property type="entry name" value="MutL/Mlh/PMS"/>
</dbReference>
<name>B0MVK1_9BACT</name>
<reference evidence="8" key="1">
    <citation type="submission" date="2007-10" db="EMBL/GenBank/DDBJ databases">
        <authorList>
            <person name="Fulton L."/>
            <person name="Clifton S."/>
            <person name="Fulton B."/>
            <person name="Xu J."/>
            <person name="Minx P."/>
            <person name="Pepin K.H."/>
            <person name="Johnson M."/>
            <person name="Thiruvilangam P."/>
            <person name="Bhonagiri V."/>
            <person name="Nash W.E."/>
            <person name="Mardis E.R."/>
            <person name="Wilson R.K."/>
        </authorList>
    </citation>
    <scope>NUCLEOTIDE SEQUENCE [LARGE SCALE GENOMIC DNA]</scope>
    <source>
        <strain evidence="8">DSM 17216</strain>
    </source>
</reference>
<dbReference type="Pfam" id="PF13589">
    <property type="entry name" value="HATPase_c_3"/>
    <property type="match status" value="1"/>
</dbReference>
<dbReference type="FunFam" id="3.30.565.10:FF:000003">
    <property type="entry name" value="DNA mismatch repair endonuclease MutL"/>
    <property type="match status" value="1"/>
</dbReference>
<dbReference type="GO" id="GO:0032300">
    <property type="term" value="C:mismatch repair complex"/>
    <property type="evidence" value="ECO:0007669"/>
    <property type="project" value="InterPro"/>
</dbReference>
<dbReference type="InterPro" id="IPR014762">
    <property type="entry name" value="DNA_mismatch_repair_CS"/>
</dbReference>
<dbReference type="Pfam" id="PF08676">
    <property type="entry name" value="MutL_C"/>
    <property type="match status" value="1"/>
</dbReference>
<evidence type="ECO:0000256" key="1">
    <source>
        <dbReference type="ARBA" id="ARBA00006082"/>
    </source>
</evidence>
<keyword evidence="4 5" id="KW-0234">DNA repair</keyword>
<dbReference type="Gene3D" id="3.30.230.10">
    <property type="match status" value="1"/>
</dbReference>
<dbReference type="EMBL" id="ABFK02000017">
    <property type="protein sequence ID" value="EDS04095.1"/>
    <property type="molecule type" value="Genomic_DNA"/>
</dbReference>
<evidence type="ECO:0000256" key="5">
    <source>
        <dbReference type="HAMAP-Rule" id="MF_00149"/>
    </source>
</evidence>
<evidence type="ECO:0000313" key="9">
    <source>
        <dbReference type="Proteomes" id="UP000005819"/>
    </source>
</evidence>
<dbReference type="InterPro" id="IPR036890">
    <property type="entry name" value="HATPase_C_sf"/>
</dbReference>
<dbReference type="SMART" id="SM01340">
    <property type="entry name" value="DNA_mis_repair"/>
    <property type="match status" value="1"/>
</dbReference>
<sequence length="629" mass="68895">MADRIKLLPEVVANQIAAGEVVNRPSSVVKEMMENAIDAGARSVKVNFRDGGKELIQIVDDGCGMSPIDARMAFDRHATSKISSLDDIYALKTFGFRGEALASIAAVSQVELRTRQAEDEVGTLTTVNGGEFVSQTLAACPVGSQFYVRNLFYNVPARRKFLEKSTTSTGQIKSEFQRVALCNPQVGFELLMNDQPLYRLPAASLASRIVDVVGRHIKQNLLEVDADTSIVRVTGFVGRPAAAKKSNSSEQYLFVNGRYFRSPYFFKAILKAYEKLIPDACSPSYFLYLTIDPSRIDVNVHPQKTEVKFADEEAVWQIINAAVRETLAKTGAVPLMDFDQTDSVEIPVLTKGAVYREPKAMSNESYNPFRADYASDVSERMPDVDFSGFDAPYDGEMPAGKGVGAEDRYDEMIPSAGFAPTEMEFIPSAGEPVQQRLMDDPAACFSGVTVLGNGYASALYGGKWVVVDLRRARERVLYDNYLLLLTNGSSVSQQLLFPERLAFSENEYALLEENAVDFAALGFDLEFCGGGAVEVKGVPADIPHDTIDRLIYELLQEFAVPVDVQALRREKIAAVMACSGARSMSRTISTEEAESLLGQLCEGGNVSFTPSGKAVMAKITLEEIRNKLG</sequence>
<dbReference type="PANTHER" id="PTHR10073">
    <property type="entry name" value="DNA MISMATCH REPAIR PROTEIN MLH, PMS, MUTL"/>
    <property type="match status" value="1"/>
</dbReference>
<evidence type="ECO:0000256" key="3">
    <source>
        <dbReference type="ARBA" id="ARBA00022763"/>
    </source>
</evidence>
<keyword evidence="3 5" id="KW-0227">DNA damage</keyword>
<gene>
    <name evidence="5 8" type="primary">mutL</name>
    <name evidence="8" type="ORF">ALIPUT_01158</name>
</gene>
<dbReference type="NCBIfam" id="TIGR00585">
    <property type="entry name" value="mutl"/>
    <property type="match status" value="1"/>
</dbReference>
<dbReference type="Gene3D" id="3.30.1540.20">
    <property type="entry name" value="MutL, C-terminal domain, dimerisation subdomain"/>
    <property type="match status" value="1"/>
</dbReference>
<dbReference type="GO" id="GO:0005524">
    <property type="term" value="F:ATP binding"/>
    <property type="evidence" value="ECO:0007669"/>
    <property type="project" value="InterPro"/>
</dbReference>
<dbReference type="GO" id="GO:0016887">
    <property type="term" value="F:ATP hydrolysis activity"/>
    <property type="evidence" value="ECO:0007669"/>
    <property type="project" value="InterPro"/>
</dbReference>
<evidence type="ECO:0000256" key="2">
    <source>
        <dbReference type="ARBA" id="ARBA00021975"/>
    </source>
</evidence>
<dbReference type="Gene3D" id="3.30.1370.100">
    <property type="entry name" value="MutL, C-terminal domain, regulatory subdomain"/>
    <property type="match status" value="1"/>
</dbReference>
<dbReference type="InterPro" id="IPR014790">
    <property type="entry name" value="MutL_C"/>
</dbReference>
<dbReference type="SMART" id="SM00853">
    <property type="entry name" value="MutL_C"/>
    <property type="match status" value="1"/>
</dbReference>
<dbReference type="PROSITE" id="PS00058">
    <property type="entry name" value="DNA_MISMATCH_REPAIR_1"/>
    <property type="match status" value="1"/>
</dbReference>
<dbReference type="OrthoDB" id="9763467at2"/>
<dbReference type="SUPFAM" id="SSF118116">
    <property type="entry name" value="DNA mismatch repair protein MutL"/>
    <property type="match status" value="1"/>
</dbReference>
<organism evidence="8 9">
    <name type="scientific">Alistipes putredinis DSM 17216</name>
    <dbReference type="NCBI Taxonomy" id="445970"/>
    <lineage>
        <taxon>Bacteria</taxon>
        <taxon>Pseudomonadati</taxon>
        <taxon>Bacteroidota</taxon>
        <taxon>Bacteroidia</taxon>
        <taxon>Bacteroidales</taxon>
        <taxon>Rikenellaceae</taxon>
        <taxon>Alistipes</taxon>
    </lineage>
</organism>
<feature type="domain" description="MutL C-terminal dimerisation" evidence="6">
    <location>
        <begin position="447"/>
        <end position="588"/>
    </location>
</feature>
<dbReference type="InterPro" id="IPR037198">
    <property type="entry name" value="MutL_C_sf"/>
</dbReference>
<dbReference type="InterPro" id="IPR014721">
    <property type="entry name" value="Ribsml_uS5_D2-typ_fold_subgr"/>
</dbReference>
<dbReference type="GO" id="GO:0030983">
    <property type="term" value="F:mismatched DNA binding"/>
    <property type="evidence" value="ECO:0007669"/>
    <property type="project" value="InterPro"/>
</dbReference>
<dbReference type="PANTHER" id="PTHR10073:SF12">
    <property type="entry name" value="DNA MISMATCH REPAIR PROTEIN MLH1"/>
    <property type="match status" value="1"/>
</dbReference>